<keyword evidence="4" id="KW-1185">Reference proteome</keyword>
<accession>A0A5J6F5U9</accession>
<dbReference type="KEGG" id="snk:CP967_06580"/>
<dbReference type="AlphaFoldDB" id="A0A5J6F5U9"/>
<dbReference type="RefSeq" id="WP_150487035.1">
    <property type="nucleotide sequence ID" value="NZ_BMUV01000005.1"/>
</dbReference>
<dbReference type="Proteomes" id="UP000326178">
    <property type="component" value="Chromosome"/>
</dbReference>
<protein>
    <submittedName>
        <fullName evidence="3">Uncharacterized protein</fullName>
    </submittedName>
</protein>
<organism evidence="3 4">
    <name type="scientific">Streptomyces nitrosporeus</name>
    <dbReference type="NCBI Taxonomy" id="28894"/>
    <lineage>
        <taxon>Bacteria</taxon>
        <taxon>Bacillati</taxon>
        <taxon>Actinomycetota</taxon>
        <taxon>Actinomycetes</taxon>
        <taxon>Kitasatosporales</taxon>
        <taxon>Streptomycetaceae</taxon>
        <taxon>Streptomyces</taxon>
    </lineage>
</organism>
<sequence length="313" mass="34638">MWWEWTLRVFAGIGALGVVVASVVAIWGLPVAVRSADIAQQAEERERKKDQREDEKEAEEEERLTVGPAIDIQSTEPNLFFSGGSFALPHPTESEEDLPEGGYMSEEYRTWFAENKGLPVNERSVRVTIFPIHQGTVVIQGMRITDRVCRPTRYTGTVVVPPSFGDSGGEGLPTMVAFDLREPVPRPWKMRFWTPDTTPGEGGRDLSGNAFAKVVYLDGGEDFDARAFDLWFFTGNQDCEFGVEVNATTAGRGSEWYRVLFPGRRMTYEVAGNPGRYNTSVVSEDVEGAPVLRGPRDAETPPPLVKGPFDAVG</sequence>
<feature type="compositionally biased region" description="Basic and acidic residues" evidence="1">
    <location>
        <begin position="42"/>
        <end position="55"/>
    </location>
</feature>
<reference evidence="3 4" key="1">
    <citation type="submission" date="2017-09" db="EMBL/GenBank/DDBJ databases">
        <authorList>
            <person name="Lee N."/>
            <person name="Cho B.-K."/>
        </authorList>
    </citation>
    <scope>NUCLEOTIDE SEQUENCE [LARGE SCALE GENOMIC DNA]</scope>
    <source>
        <strain evidence="3 4">ATCC 12769</strain>
    </source>
</reference>
<proteinExistence type="predicted"/>
<feature type="transmembrane region" description="Helical" evidence="2">
    <location>
        <begin position="7"/>
        <end position="29"/>
    </location>
</feature>
<keyword evidence="2" id="KW-0472">Membrane</keyword>
<evidence type="ECO:0000256" key="1">
    <source>
        <dbReference type="SAM" id="MobiDB-lite"/>
    </source>
</evidence>
<feature type="region of interest" description="Disordered" evidence="1">
    <location>
        <begin position="291"/>
        <end position="313"/>
    </location>
</feature>
<evidence type="ECO:0000313" key="4">
    <source>
        <dbReference type="Proteomes" id="UP000326178"/>
    </source>
</evidence>
<name>A0A5J6F5U9_9ACTN</name>
<evidence type="ECO:0000256" key="2">
    <source>
        <dbReference type="SAM" id="Phobius"/>
    </source>
</evidence>
<evidence type="ECO:0000313" key="3">
    <source>
        <dbReference type="EMBL" id="QEU71671.1"/>
    </source>
</evidence>
<dbReference type="EMBL" id="CP023702">
    <property type="protein sequence ID" value="QEU71671.1"/>
    <property type="molecule type" value="Genomic_DNA"/>
</dbReference>
<dbReference type="OrthoDB" id="4235528at2"/>
<keyword evidence="2" id="KW-1133">Transmembrane helix</keyword>
<feature type="region of interest" description="Disordered" evidence="1">
    <location>
        <begin position="42"/>
        <end position="64"/>
    </location>
</feature>
<keyword evidence="2" id="KW-0812">Transmembrane</keyword>
<gene>
    <name evidence="3" type="ORF">CP967_06580</name>
</gene>